<dbReference type="OrthoDB" id="1907002at2"/>
<keyword evidence="2" id="KW-1185">Reference proteome</keyword>
<proteinExistence type="predicted"/>
<dbReference type="AlphaFoldDB" id="A0A1V4I4Q7"/>
<sequence>MKIEGYFSGIKAANEAVDALKKVGIQDAVADINEHYVGGSDSNILEVGRNPINMSDLVLTNDAHDAGPLAAASPMVSGMGGFEEIADVNYRVIVNTEDNDAEKAKQIIAKIGGDLREHNFKMPQGLENVSLDDLMSIMINDINSSRS</sequence>
<dbReference type="EMBL" id="MZGT01000135">
    <property type="protein sequence ID" value="OPJ54943.1"/>
    <property type="molecule type" value="Genomic_DNA"/>
</dbReference>
<name>A0A1V4I4Q7_9CLOT</name>
<dbReference type="Proteomes" id="UP000191056">
    <property type="component" value="Unassembled WGS sequence"/>
</dbReference>
<evidence type="ECO:0000313" key="1">
    <source>
        <dbReference type="EMBL" id="OPJ54943.1"/>
    </source>
</evidence>
<accession>A0A1V4I4Q7</accession>
<organism evidence="1 2">
    <name type="scientific">Clostridium chromiireducens</name>
    <dbReference type="NCBI Taxonomy" id="225345"/>
    <lineage>
        <taxon>Bacteria</taxon>
        <taxon>Bacillati</taxon>
        <taxon>Bacillota</taxon>
        <taxon>Clostridia</taxon>
        <taxon>Eubacteriales</taxon>
        <taxon>Clostridiaceae</taxon>
        <taxon>Clostridium</taxon>
    </lineage>
</organism>
<comment type="caution">
    <text evidence="1">The sequence shown here is derived from an EMBL/GenBank/DDBJ whole genome shotgun (WGS) entry which is preliminary data.</text>
</comment>
<protein>
    <submittedName>
        <fullName evidence="1">Uncharacterized protein</fullName>
    </submittedName>
</protein>
<gene>
    <name evidence="1" type="ORF">CLCHR_47480</name>
</gene>
<dbReference type="RefSeq" id="WP_079442389.1">
    <property type="nucleotide sequence ID" value="NZ_JBLZIA010000019.1"/>
</dbReference>
<evidence type="ECO:0000313" key="2">
    <source>
        <dbReference type="Proteomes" id="UP000191056"/>
    </source>
</evidence>
<reference evidence="1 2" key="1">
    <citation type="submission" date="2017-03" db="EMBL/GenBank/DDBJ databases">
        <title>Genome sequence of Clostridium chromiireducens DSM 23318.</title>
        <authorList>
            <person name="Poehlein A."/>
            <person name="Daniel R."/>
        </authorList>
    </citation>
    <scope>NUCLEOTIDE SEQUENCE [LARGE SCALE GENOMIC DNA]</scope>
    <source>
        <strain evidence="1 2">DSM 23318</strain>
    </source>
</reference>